<comment type="subunit">
    <text evidence="7">Monomer.</text>
</comment>
<comment type="caution">
    <text evidence="7">Lacks conserved residue(s) required for the propagation of feature annotation.</text>
</comment>
<evidence type="ECO:0000256" key="3">
    <source>
        <dbReference type="ARBA" id="ARBA00022605"/>
    </source>
</evidence>
<proteinExistence type="inferred from homology"/>
<dbReference type="GO" id="GO:0003866">
    <property type="term" value="F:3-phosphoshikimate 1-carboxyvinyltransferase activity"/>
    <property type="evidence" value="ECO:0007669"/>
    <property type="project" value="UniProtKB-UniRule"/>
</dbReference>
<evidence type="ECO:0000313" key="9">
    <source>
        <dbReference type="EMBL" id="SFS42802.1"/>
    </source>
</evidence>
<dbReference type="HAMAP" id="MF_00210">
    <property type="entry name" value="EPSP_synth"/>
    <property type="match status" value="1"/>
</dbReference>
<dbReference type="InterPro" id="IPR006264">
    <property type="entry name" value="EPSP_synthase"/>
</dbReference>
<feature type="binding site" evidence="7">
    <location>
        <position position="47"/>
    </location>
    <ligand>
        <name>3-phosphoshikimate</name>
        <dbReference type="ChEBI" id="CHEBI:145989"/>
    </ligand>
</feature>
<keyword evidence="3 7" id="KW-0028">Amino-acid biosynthesis</keyword>
<feature type="binding site" evidence="7">
    <location>
        <position position="141"/>
    </location>
    <ligand>
        <name>phosphoenolpyruvate</name>
        <dbReference type="ChEBI" id="CHEBI:58702"/>
    </ligand>
</feature>
<dbReference type="PANTHER" id="PTHR21090:SF5">
    <property type="entry name" value="PENTAFUNCTIONAL AROM POLYPEPTIDE"/>
    <property type="match status" value="1"/>
</dbReference>
<dbReference type="InterPro" id="IPR023193">
    <property type="entry name" value="EPSP_synthase_CS"/>
</dbReference>
<feature type="binding site" evidence="7">
    <location>
        <position position="189"/>
    </location>
    <ligand>
        <name>3-phosphoshikimate</name>
        <dbReference type="ChEBI" id="CHEBI:145989"/>
    </ligand>
</feature>
<comment type="similarity">
    <text evidence="2 7">Belongs to the EPSP synthase family.</text>
</comment>
<feature type="binding site" evidence="7">
    <location>
        <position position="42"/>
    </location>
    <ligand>
        <name>3-phosphoshikimate</name>
        <dbReference type="ChEBI" id="CHEBI:145989"/>
    </ligand>
</feature>
<reference evidence="10" key="1">
    <citation type="submission" date="2016-10" db="EMBL/GenBank/DDBJ databases">
        <authorList>
            <person name="Varghese N."/>
            <person name="Submissions S."/>
        </authorList>
    </citation>
    <scope>NUCLEOTIDE SEQUENCE [LARGE SCALE GENOMIC DNA]</scope>
    <source>
        <strain evidence="10">DSM 45789</strain>
    </source>
</reference>
<evidence type="ECO:0000256" key="4">
    <source>
        <dbReference type="ARBA" id="ARBA00022679"/>
    </source>
</evidence>
<dbReference type="CDD" id="cd01556">
    <property type="entry name" value="EPSP_synthase"/>
    <property type="match status" value="1"/>
</dbReference>
<dbReference type="Pfam" id="PF00275">
    <property type="entry name" value="EPSP_synthase"/>
    <property type="match status" value="1"/>
</dbReference>
<dbReference type="InterPro" id="IPR036968">
    <property type="entry name" value="Enolpyruvate_Tfrase_sf"/>
</dbReference>
<dbReference type="EMBL" id="FPAA01000002">
    <property type="protein sequence ID" value="SFS42802.1"/>
    <property type="molecule type" value="Genomic_DNA"/>
</dbReference>
<evidence type="ECO:0000259" key="8">
    <source>
        <dbReference type="Pfam" id="PF00275"/>
    </source>
</evidence>
<feature type="binding site" evidence="7">
    <location>
        <position position="188"/>
    </location>
    <ligand>
        <name>3-phosphoshikimate</name>
        <dbReference type="ChEBI" id="CHEBI:145989"/>
    </ligand>
</feature>
<comment type="function">
    <text evidence="7">Catalyzes the transfer of the enolpyruvyl moiety of phosphoenolpyruvate (PEP) to the 5-hydroxyl of shikimate-3-phosphate (S3P) to produce enolpyruvyl shikimate-3-phosphate and inorganic phosphate.</text>
</comment>
<keyword evidence="10" id="KW-1185">Reference proteome</keyword>
<dbReference type="PIRSF" id="PIRSF000505">
    <property type="entry name" value="EPSPS"/>
    <property type="match status" value="1"/>
</dbReference>
<keyword evidence="5 7" id="KW-0057">Aromatic amino acid biosynthesis</keyword>
<comment type="pathway">
    <text evidence="1 7">Metabolic intermediate biosynthesis; chorismate biosynthesis; chorismate from D-erythrose 4-phosphate and phosphoenolpyruvate: step 6/7.</text>
</comment>
<feature type="binding site" evidence="7">
    <location>
        <position position="42"/>
    </location>
    <ligand>
        <name>phosphoenolpyruvate</name>
        <dbReference type="ChEBI" id="CHEBI:58702"/>
    </ligand>
</feature>
<feature type="binding site" evidence="7">
    <location>
        <position position="429"/>
    </location>
    <ligand>
        <name>phosphoenolpyruvate</name>
        <dbReference type="ChEBI" id="CHEBI:58702"/>
    </ligand>
</feature>
<evidence type="ECO:0000256" key="2">
    <source>
        <dbReference type="ARBA" id="ARBA00009948"/>
    </source>
</evidence>
<accession>A0A1I6PRE5</accession>
<evidence type="ECO:0000256" key="6">
    <source>
        <dbReference type="ARBA" id="ARBA00044633"/>
    </source>
</evidence>
<dbReference type="PANTHER" id="PTHR21090">
    <property type="entry name" value="AROM/DEHYDROQUINATE SYNTHASE"/>
    <property type="match status" value="1"/>
</dbReference>
<evidence type="ECO:0000256" key="1">
    <source>
        <dbReference type="ARBA" id="ARBA00004811"/>
    </source>
</evidence>
<feature type="binding site" evidence="7">
    <location>
        <position position="363"/>
    </location>
    <ligand>
        <name>phosphoenolpyruvate</name>
        <dbReference type="ChEBI" id="CHEBI:58702"/>
    </ligand>
</feature>
<evidence type="ECO:0000256" key="7">
    <source>
        <dbReference type="HAMAP-Rule" id="MF_00210"/>
    </source>
</evidence>
<name>A0A1I6PRE5_9BACL</name>
<dbReference type="OrthoDB" id="9809920at2"/>
<dbReference type="GO" id="GO:0008652">
    <property type="term" value="P:amino acid biosynthetic process"/>
    <property type="evidence" value="ECO:0007669"/>
    <property type="project" value="UniProtKB-KW"/>
</dbReference>
<dbReference type="SUPFAM" id="SSF55205">
    <property type="entry name" value="EPT/RTPC-like"/>
    <property type="match status" value="1"/>
</dbReference>
<dbReference type="EC" id="2.5.1.19" evidence="7"/>
<gene>
    <name evidence="7" type="primary">aroA</name>
    <name evidence="9" type="ORF">SAMN05444972_10286</name>
</gene>
<dbReference type="InterPro" id="IPR001986">
    <property type="entry name" value="Enolpyruvate_Tfrase_dom"/>
</dbReference>
<evidence type="ECO:0000256" key="5">
    <source>
        <dbReference type="ARBA" id="ARBA00023141"/>
    </source>
</evidence>
<dbReference type="Proteomes" id="UP000198660">
    <property type="component" value="Unassembled WGS sequence"/>
</dbReference>
<feature type="binding site" evidence="7">
    <location>
        <position position="113"/>
    </location>
    <ligand>
        <name>phosphoenolpyruvate</name>
        <dbReference type="ChEBI" id="CHEBI:58702"/>
    </ligand>
</feature>
<feature type="binding site" evidence="7">
    <location>
        <position position="332"/>
    </location>
    <ligand>
        <name>3-phosphoshikimate</name>
        <dbReference type="ChEBI" id="CHEBI:145989"/>
    </ligand>
</feature>
<dbReference type="UniPathway" id="UPA00053">
    <property type="reaction ID" value="UER00089"/>
</dbReference>
<dbReference type="PROSITE" id="PS00885">
    <property type="entry name" value="EPSP_SYNTHASE_2"/>
    <property type="match status" value="1"/>
</dbReference>
<feature type="domain" description="Enolpyruvate transferase" evidence="8">
    <location>
        <begin position="30"/>
        <end position="437"/>
    </location>
</feature>
<dbReference type="InterPro" id="IPR013792">
    <property type="entry name" value="RNA3'P_cycl/enolpyr_Trfase_a/b"/>
</dbReference>
<dbReference type="GO" id="GO:0009073">
    <property type="term" value="P:aromatic amino acid family biosynthetic process"/>
    <property type="evidence" value="ECO:0007669"/>
    <property type="project" value="UniProtKB-KW"/>
</dbReference>
<dbReference type="RefSeq" id="WP_091833729.1">
    <property type="nucleotide sequence ID" value="NZ_FPAA01000002.1"/>
</dbReference>
<feature type="active site" description="Proton acceptor" evidence="7">
    <location>
        <position position="332"/>
    </location>
</feature>
<dbReference type="Gene3D" id="3.65.10.10">
    <property type="entry name" value="Enolpyruvate transferase domain"/>
    <property type="match status" value="2"/>
</dbReference>
<feature type="binding site" evidence="7">
    <location>
        <position position="404"/>
    </location>
    <ligand>
        <name>phosphoenolpyruvate</name>
        <dbReference type="ChEBI" id="CHEBI:58702"/>
    </ligand>
</feature>
<protein>
    <recommendedName>
        <fullName evidence="7">3-phosphoshikimate 1-carboxyvinyltransferase</fullName>
        <ecNumber evidence="7">2.5.1.19</ecNumber>
    </recommendedName>
    <alternativeName>
        <fullName evidence="7">5-enolpyruvylshikimate-3-phosphate synthase</fullName>
        <shortName evidence="7">EPSP synthase</shortName>
        <shortName evidence="7">EPSPS</shortName>
    </alternativeName>
</protein>
<keyword evidence="7" id="KW-0963">Cytoplasm</keyword>
<keyword evidence="4 7" id="KW-0808">Transferase</keyword>
<evidence type="ECO:0000313" key="10">
    <source>
        <dbReference type="Proteomes" id="UP000198660"/>
    </source>
</evidence>
<dbReference type="GO" id="GO:0009423">
    <property type="term" value="P:chorismate biosynthetic process"/>
    <property type="evidence" value="ECO:0007669"/>
    <property type="project" value="UniProtKB-UniRule"/>
</dbReference>
<sequence length="450" mass="48899">MNESHSTLESRSKWATLHSVSIAEISPPHHPIHSDLMIPGSKSVTNRALIMAAMAKGTSILKGILKSDDTYWCIEALKALGVTIEINGNTAIVHGVNGKWPHSDGTIYVGSAGTAARFLPGVLAASQGRWMIRGSQQMMSRPISPLINALNQIGAQIGYVEKEGHLPIEVIADGIRGGEVPISGRTSSQYISGLLMAGAYAKESMNIRIEDGLVQPDYVKITMDLMRIFGANVRDRCNFTEIQVDPTGYVGEEVQLDADASTAGYFLSLAAVTNGNIRINNLSYDSLQPDARFVDVLEKMGCEVERGSGFIQLQGTNQLRGGFEISMREMSDQTLTLAALAPFADGPISMVDVEHIRMHECDRIKAICESLSKMGIRVEERQDGLTIYPGDPRPAELDTYDDHRLAMSLTLIGAKVAGVRLKDPGCVSKTCPSFFAEMERLGLTIRMEGN</sequence>
<feature type="binding site" evidence="7">
    <location>
        <position position="359"/>
    </location>
    <ligand>
        <name>3-phosphoshikimate</name>
        <dbReference type="ChEBI" id="CHEBI:145989"/>
    </ligand>
</feature>
<feature type="binding site" evidence="7">
    <location>
        <position position="189"/>
    </location>
    <ligand>
        <name>phosphoenolpyruvate</name>
        <dbReference type="ChEBI" id="CHEBI:58702"/>
    </ligand>
</feature>
<dbReference type="NCBIfam" id="TIGR01356">
    <property type="entry name" value="aroA"/>
    <property type="match status" value="1"/>
</dbReference>
<dbReference type="GO" id="GO:0005737">
    <property type="term" value="C:cytoplasm"/>
    <property type="evidence" value="ECO:0007669"/>
    <property type="project" value="UniProtKB-SubCell"/>
</dbReference>
<feature type="binding site" evidence="7">
    <location>
        <position position="43"/>
    </location>
    <ligand>
        <name>3-phosphoshikimate</name>
        <dbReference type="ChEBI" id="CHEBI:145989"/>
    </ligand>
</feature>
<comment type="subcellular location">
    <subcellularLocation>
        <location evidence="7">Cytoplasm</location>
    </subcellularLocation>
</comment>
<dbReference type="AlphaFoldDB" id="A0A1I6PRE5"/>
<comment type="catalytic activity">
    <reaction evidence="6">
        <text>3-phosphoshikimate + phosphoenolpyruvate = 5-O-(1-carboxyvinyl)-3-phosphoshikimate + phosphate</text>
        <dbReference type="Rhea" id="RHEA:21256"/>
        <dbReference type="ChEBI" id="CHEBI:43474"/>
        <dbReference type="ChEBI" id="CHEBI:57701"/>
        <dbReference type="ChEBI" id="CHEBI:58702"/>
        <dbReference type="ChEBI" id="CHEBI:145989"/>
        <dbReference type="EC" id="2.5.1.19"/>
    </reaction>
    <physiologicalReaction direction="left-to-right" evidence="6">
        <dbReference type="Rhea" id="RHEA:21257"/>
    </physiologicalReaction>
</comment>
<organism evidence="9 10">
    <name type="scientific">Marininema halotolerans</name>
    <dbReference type="NCBI Taxonomy" id="1155944"/>
    <lineage>
        <taxon>Bacteria</taxon>
        <taxon>Bacillati</taxon>
        <taxon>Bacillota</taxon>
        <taxon>Bacilli</taxon>
        <taxon>Bacillales</taxon>
        <taxon>Thermoactinomycetaceae</taxon>
        <taxon>Marininema</taxon>
    </lineage>
</organism>
<feature type="binding site" evidence="7">
    <location>
        <position position="187"/>
    </location>
    <ligand>
        <name>3-phosphoshikimate</name>
        <dbReference type="ChEBI" id="CHEBI:145989"/>
    </ligand>
</feature>